<dbReference type="PROSITE" id="PS51419">
    <property type="entry name" value="RAB"/>
    <property type="match status" value="1"/>
</dbReference>
<dbReference type="PROSITE" id="PS50115">
    <property type="entry name" value="ARFGAP"/>
    <property type="match status" value="1"/>
</dbReference>
<feature type="compositionally biased region" description="Low complexity" evidence="8">
    <location>
        <begin position="92"/>
        <end position="107"/>
    </location>
</feature>
<evidence type="ECO:0000256" key="7">
    <source>
        <dbReference type="PROSITE-ProRule" id="PRU00288"/>
    </source>
</evidence>
<dbReference type="Gene3D" id="2.30.29.30">
    <property type="entry name" value="Pleckstrin-homology domain (PH domain)/Phosphotyrosine-binding domain (PTB)"/>
    <property type="match status" value="1"/>
</dbReference>
<dbReference type="InterPro" id="IPR038508">
    <property type="entry name" value="ArfGAP_dom_sf"/>
</dbReference>
<dbReference type="PROSITE" id="PS50003">
    <property type="entry name" value="PH_DOMAIN"/>
    <property type="match status" value="1"/>
</dbReference>
<evidence type="ECO:0000259" key="10">
    <source>
        <dbReference type="PROSITE" id="PS50115"/>
    </source>
</evidence>
<dbReference type="Proteomes" id="UP001497382">
    <property type="component" value="Unassembled WGS sequence"/>
</dbReference>
<evidence type="ECO:0000256" key="2">
    <source>
        <dbReference type="ARBA" id="ARBA00022468"/>
    </source>
</evidence>
<evidence type="ECO:0000259" key="9">
    <source>
        <dbReference type="PROSITE" id="PS50003"/>
    </source>
</evidence>
<dbReference type="GO" id="GO:0005096">
    <property type="term" value="F:GTPase activator activity"/>
    <property type="evidence" value="ECO:0007669"/>
    <property type="project" value="UniProtKB-KW"/>
</dbReference>
<dbReference type="FunFam" id="1.10.220.150:FF:000001">
    <property type="entry name" value="Arf-GAP with GTPase, ANK repeat and PH domain-containing protein 1"/>
    <property type="match status" value="1"/>
</dbReference>
<evidence type="ECO:0000256" key="8">
    <source>
        <dbReference type="SAM" id="MobiDB-lite"/>
    </source>
</evidence>
<keyword evidence="12" id="KW-1185">Reference proteome</keyword>
<dbReference type="GO" id="GO:0003924">
    <property type="term" value="F:GTPase activity"/>
    <property type="evidence" value="ECO:0007669"/>
    <property type="project" value="InterPro"/>
</dbReference>
<evidence type="ECO:0000256" key="1">
    <source>
        <dbReference type="ARBA" id="ARBA00005430"/>
    </source>
</evidence>
<comment type="similarity">
    <text evidence="1">Belongs to the centaurin gamma-like family.</text>
</comment>
<dbReference type="SMART" id="SM00105">
    <property type="entry name" value="ArfGap"/>
    <property type="match status" value="1"/>
</dbReference>
<feature type="region of interest" description="Disordered" evidence="8">
    <location>
        <begin position="92"/>
        <end position="121"/>
    </location>
</feature>
<gene>
    <name evidence="11" type="ORF">LARSCL_LOCUS6592</name>
</gene>
<keyword evidence="6" id="KW-0040">ANK repeat</keyword>
<feature type="region of interest" description="Disordered" evidence="8">
    <location>
        <begin position="173"/>
        <end position="218"/>
    </location>
</feature>
<feature type="domain" description="PH" evidence="9">
    <location>
        <begin position="222"/>
        <end position="404"/>
    </location>
</feature>
<protein>
    <recommendedName>
        <fullName evidence="13">Centaurin-gamma-1A</fullName>
    </recommendedName>
</protein>
<reference evidence="11 12" key="1">
    <citation type="submission" date="2024-04" db="EMBL/GenBank/DDBJ databases">
        <authorList>
            <person name="Rising A."/>
            <person name="Reimegard J."/>
            <person name="Sonavane S."/>
            <person name="Akerstrom W."/>
            <person name="Nylinder S."/>
            <person name="Hedman E."/>
            <person name="Kallberg Y."/>
        </authorList>
    </citation>
    <scope>NUCLEOTIDE SEQUENCE [LARGE SCALE GENOMIC DNA]</scope>
</reference>
<feature type="region of interest" description="Disordered" evidence="8">
    <location>
        <begin position="280"/>
        <end position="300"/>
    </location>
</feature>
<keyword evidence="5" id="KW-0862">Zinc</keyword>
<feature type="compositionally biased region" description="Polar residues" evidence="8">
    <location>
        <begin position="112"/>
        <end position="121"/>
    </location>
</feature>
<dbReference type="PRINTS" id="PR00405">
    <property type="entry name" value="REVINTRACTNG"/>
</dbReference>
<organism evidence="11 12">
    <name type="scientific">Larinioides sclopetarius</name>
    <dbReference type="NCBI Taxonomy" id="280406"/>
    <lineage>
        <taxon>Eukaryota</taxon>
        <taxon>Metazoa</taxon>
        <taxon>Ecdysozoa</taxon>
        <taxon>Arthropoda</taxon>
        <taxon>Chelicerata</taxon>
        <taxon>Arachnida</taxon>
        <taxon>Araneae</taxon>
        <taxon>Araneomorphae</taxon>
        <taxon>Entelegynae</taxon>
        <taxon>Araneoidea</taxon>
        <taxon>Araneidae</taxon>
        <taxon>Larinioides</taxon>
    </lineage>
</organism>
<evidence type="ECO:0000256" key="4">
    <source>
        <dbReference type="ARBA" id="ARBA00022771"/>
    </source>
</evidence>
<dbReference type="InterPro" id="IPR001806">
    <property type="entry name" value="Small_GTPase"/>
</dbReference>
<dbReference type="FunFam" id="2.30.29.30:FF:000109">
    <property type="entry name" value="Arf-GAP with GTPase, ANK repeat and PH domain-containing protein 1"/>
    <property type="match status" value="1"/>
</dbReference>
<dbReference type="InterPro" id="IPR011993">
    <property type="entry name" value="PH-like_dom_sf"/>
</dbReference>
<dbReference type="PANTHER" id="PTHR45819">
    <property type="entry name" value="CENTAURIN-GAMMA-1A"/>
    <property type="match status" value="1"/>
</dbReference>
<dbReference type="SUPFAM" id="SSF50729">
    <property type="entry name" value="PH domain-like"/>
    <property type="match status" value="1"/>
</dbReference>
<dbReference type="InterPro" id="IPR037278">
    <property type="entry name" value="ARFGAP/RecO"/>
</dbReference>
<evidence type="ECO:0000313" key="12">
    <source>
        <dbReference type="Proteomes" id="UP001497382"/>
    </source>
</evidence>
<feature type="region of interest" description="Disordered" evidence="8">
    <location>
        <begin position="587"/>
        <end position="609"/>
    </location>
</feature>
<dbReference type="Pfam" id="PF00071">
    <property type="entry name" value="Ras"/>
    <property type="match status" value="1"/>
</dbReference>
<comment type="caution">
    <text evidence="11">The sequence shown here is derived from an EMBL/GenBank/DDBJ whole genome shotgun (WGS) entry which is preliminary data.</text>
</comment>
<evidence type="ECO:0000256" key="6">
    <source>
        <dbReference type="ARBA" id="ARBA00023043"/>
    </source>
</evidence>
<evidence type="ECO:0000313" key="11">
    <source>
        <dbReference type="EMBL" id="CAL1272809.1"/>
    </source>
</evidence>
<dbReference type="InterPro" id="IPR051282">
    <property type="entry name" value="Arf-GAP_GTPase_ANK_PH"/>
</dbReference>
<dbReference type="Gene3D" id="3.40.50.300">
    <property type="entry name" value="P-loop containing nucleotide triphosphate hydrolases"/>
    <property type="match status" value="1"/>
</dbReference>
<keyword evidence="4 7" id="KW-0863">Zinc-finger</keyword>
<dbReference type="GO" id="GO:0008270">
    <property type="term" value="F:zinc ion binding"/>
    <property type="evidence" value="ECO:0007669"/>
    <property type="project" value="UniProtKB-KW"/>
</dbReference>
<dbReference type="EMBL" id="CAXIEN010000063">
    <property type="protein sequence ID" value="CAL1272809.1"/>
    <property type="molecule type" value="Genomic_DNA"/>
</dbReference>
<dbReference type="Gene3D" id="1.10.220.150">
    <property type="entry name" value="Arf GTPase activating protein"/>
    <property type="match status" value="1"/>
</dbReference>
<dbReference type="PROSITE" id="PS51421">
    <property type="entry name" value="RAS"/>
    <property type="match status" value="1"/>
</dbReference>
<feature type="domain" description="Arf-GAP" evidence="10">
    <location>
        <begin position="426"/>
        <end position="547"/>
    </location>
</feature>
<evidence type="ECO:0008006" key="13">
    <source>
        <dbReference type="Google" id="ProtNLM"/>
    </source>
</evidence>
<evidence type="ECO:0000256" key="5">
    <source>
        <dbReference type="ARBA" id="ARBA00022833"/>
    </source>
</evidence>
<dbReference type="InterPro" id="IPR001849">
    <property type="entry name" value="PH_domain"/>
</dbReference>
<keyword evidence="3" id="KW-0479">Metal-binding</keyword>
<feature type="compositionally biased region" description="Basic and acidic residues" evidence="8">
    <location>
        <begin position="203"/>
        <end position="213"/>
    </location>
</feature>
<dbReference type="Pfam" id="PF01412">
    <property type="entry name" value="ArfGap"/>
    <property type="match status" value="1"/>
</dbReference>
<dbReference type="PANTHER" id="PTHR45819:SF5">
    <property type="entry name" value="CENTAURIN-GAMMA-1A"/>
    <property type="match status" value="1"/>
</dbReference>
<proteinExistence type="inferred from homology"/>
<accession>A0AAV1ZMP1</accession>
<dbReference type="InterPro" id="IPR027417">
    <property type="entry name" value="P-loop_NTPase"/>
</dbReference>
<name>A0AAV1ZMP1_9ARAC</name>
<dbReference type="InterPro" id="IPR001164">
    <property type="entry name" value="ArfGAP_dom"/>
</dbReference>
<dbReference type="SUPFAM" id="SSF57863">
    <property type="entry name" value="ArfGap/RecO-like zinc finger"/>
    <property type="match status" value="1"/>
</dbReference>
<dbReference type="CDD" id="cd01250">
    <property type="entry name" value="PH_AGAP"/>
    <property type="match status" value="1"/>
</dbReference>
<sequence>MSHYRSPGEVPLILVGTQDAISESNPRVIDDSRARKLANDLKRCSYYETCATYGLNVERVFQDACQKIVQQKMAGISSRPSTPSHPVRCNSYVSSTTSGVSSTNNGYHPPTSVGSNTLSAVSASPSHLSHIAASHVPKENRVDGNTISMREAKVKSDRNLGIEVLVTNSIVGPKESKDLPTPCSTPTTSRKTRRRSNLFPPLKKGEDDKKSKNGEVGSGRVIPLRQGYLYKRSCKALNKEWKKKYVTLTSDGRLTYHPSLHDYMDDVHGKEIPLMHTTVKIPGQKPRGSRTPGASTSASSHQVNELASELSNLSIAGGVLNGSETQLIPAVPSTNPLLSRLDTPIVKKRHRRMKSTGLRNMDAMDDSDDHEFIIVSLDNKQWHFEASSSDDREAWITAIEQQILTSLQGNESCKTKSGRTASSVDQASIQLIKNSVPGNTHCVDCDAPNPDWASLNIGALMCIECSGIHRNLGSHISRVRSLDLDEWLPEHVSVMMALGNTLANSIWEGNTRGRAKPTPNSSREEKERWIRAKYEFKEFLAPISSTTPIGQNHANVKTVDSDGRTALTYAKNGGFQDVHDLLVHSGCPDSNPAPTSTLPRRRGSLSKKSTEVFDKLPASII</sequence>
<dbReference type="AlphaFoldDB" id="A0AAV1ZMP1"/>
<feature type="compositionally biased region" description="Low complexity" evidence="8">
    <location>
        <begin position="180"/>
        <end position="189"/>
    </location>
</feature>
<evidence type="ECO:0000256" key="3">
    <source>
        <dbReference type="ARBA" id="ARBA00022723"/>
    </source>
</evidence>
<dbReference type="CDD" id="cd08836">
    <property type="entry name" value="ArfGap_AGAP"/>
    <property type="match status" value="1"/>
</dbReference>
<dbReference type="SMART" id="SM00233">
    <property type="entry name" value="PH"/>
    <property type="match status" value="1"/>
</dbReference>
<dbReference type="GO" id="GO:0005525">
    <property type="term" value="F:GTP binding"/>
    <property type="evidence" value="ECO:0007669"/>
    <property type="project" value="InterPro"/>
</dbReference>
<keyword evidence="2" id="KW-0343">GTPase activation</keyword>